<dbReference type="AlphaFoldDB" id="A0A6G1EZY7"/>
<dbReference type="Proteomes" id="UP000479710">
    <property type="component" value="Unassembled WGS sequence"/>
</dbReference>
<evidence type="ECO:0000313" key="2">
    <source>
        <dbReference type="EMBL" id="KAF0930217.1"/>
    </source>
</evidence>
<dbReference type="EMBL" id="SPHZ02000002">
    <property type="protein sequence ID" value="KAF0930217.1"/>
    <property type="molecule type" value="Genomic_DNA"/>
</dbReference>
<reference evidence="2 3" key="1">
    <citation type="submission" date="2019-11" db="EMBL/GenBank/DDBJ databases">
        <title>Whole genome sequence of Oryza granulata.</title>
        <authorList>
            <person name="Li W."/>
        </authorList>
    </citation>
    <scope>NUCLEOTIDE SEQUENCE [LARGE SCALE GENOMIC DNA]</scope>
    <source>
        <strain evidence="3">cv. Menghai</strain>
        <tissue evidence="2">Leaf</tissue>
    </source>
</reference>
<gene>
    <name evidence="2" type="ORF">E2562_030862</name>
</gene>
<proteinExistence type="predicted"/>
<protein>
    <submittedName>
        <fullName evidence="2">Uncharacterized protein</fullName>
    </submittedName>
</protein>
<organism evidence="2 3">
    <name type="scientific">Oryza meyeriana var. granulata</name>
    <dbReference type="NCBI Taxonomy" id="110450"/>
    <lineage>
        <taxon>Eukaryota</taxon>
        <taxon>Viridiplantae</taxon>
        <taxon>Streptophyta</taxon>
        <taxon>Embryophyta</taxon>
        <taxon>Tracheophyta</taxon>
        <taxon>Spermatophyta</taxon>
        <taxon>Magnoliopsida</taxon>
        <taxon>Liliopsida</taxon>
        <taxon>Poales</taxon>
        <taxon>Poaceae</taxon>
        <taxon>BOP clade</taxon>
        <taxon>Oryzoideae</taxon>
        <taxon>Oryzeae</taxon>
        <taxon>Oryzinae</taxon>
        <taxon>Oryza</taxon>
        <taxon>Oryza meyeriana</taxon>
    </lineage>
</organism>
<evidence type="ECO:0000256" key="1">
    <source>
        <dbReference type="SAM" id="MobiDB-lite"/>
    </source>
</evidence>
<comment type="caution">
    <text evidence="2">The sequence shown here is derived from an EMBL/GenBank/DDBJ whole genome shotgun (WGS) entry which is preliminary data.</text>
</comment>
<feature type="region of interest" description="Disordered" evidence="1">
    <location>
        <begin position="30"/>
        <end position="62"/>
    </location>
</feature>
<sequence length="77" mass="7972">MRILRQVTPGAFMSTYTAPSSAVVERLMPHTGATEEDPASAGEVTPASVMRPTIEDDTTTAAKVSSTAFADVDEAAG</sequence>
<keyword evidence="3" id="KW-1185">Reference proteome</keyword>
<evidence type="ECO:0000313" key="3">
    <source>
        <dbReference type="Proteomes" id="UP000479710"/>
    </source>
</evidence>
<name>A0A6G1EZY7_9ORYZ</name>
<accession>A0A6G1EZY7</accession>